<dbReference type="AlphaFoldDB" id="A0AAU7DPA1"/>
<feature type="compositionally biased region" description="Basic and acidic residues" evidence="1">
    <location>
        <begin position="44"/>
        <end position="93"/>
    </location>
</feature>
<keyword evidence="2" id="KW-0732">Signal</keyword>
<organism evidence="3">
    <name type="scientific">Telmatobacter sp. DSM 110680</name>
    <dbReference type="NCBI Taxonomy" id="3036704"/>
    <lineage>
        <taxon>Bacteria</taxon>
        <taxon>Pseudomonadati</taxon>
        <taxon>Acidobacteriota</taxon>
        <taxon>Terriglobia</taxon>
        <taxon>Terriglobales</taxon>
        <taxon>Acidobacteriaceae</taxon>
        <taxon>Telmatobacter</taxon>
    </lineage>
</organism>
<evidence type="ECO:0000256" key="1">
    <source>
        <dbReference type="SAM" id="MobiDB-lite"/>
    </source>
</evidence>
<proteinExistence type="predicted"/>
<feature type="region of interest" description="Disordered" evidence="1">
    <location>
        <begin position="27"/>
        <end position="106"/>
    </location>
</feature>
<gene>
    <name evidence="3" type="ORF">P8935_04430</name>
</gene>
<feature type="signal peptide" evidence="2">
    <location>
        <begin position="1"/>
        <end position="26"/>
    </location>
</feature>
<dbReference type="EMBL" id="CP121196">
    <property type="protein sequence ID" value="XBH18586.1"/>
    <property type="molecule type" value="Genomic_DNA"/>
</dbReference>
<dbReference type="RefSeq" id="WP_348263810.1">
    <property type="nucleotide sequence ID" value="NZ_CP121196.1"/>
</dbReference>
<reference evidence="3" key="1">
    <citation type="submission" date="2023-03" db="EMBL/GenBank/DDBJ databases">
        <title>Edaphobacter sp.</title>
        <authorList>
            <person name="Huber K.J."/>
            <person name="Papendorf J."/>
            <person name="Pilke C."/>
            <person name="Bunk B."/>
            <person name="Sproeer C."/>
            <person name="Pester M."/>
        </authorList>
    </citation>
    <scope>NUCLEOTIDE SEQUENCE</scope>
    <source>
        <strain evidence="3">DSM 110680</strain>
    </source>
</reference>
<sequence>MKNLKWFAPSLLALCVASTGAIKASAHEAQPTAAPAISSAVSQDQDRDRDRDRWDQAPEGYRDAQQRGYHEGVEAARHDFSEHRHADADDHQMYKHPPVEGGDARKDFREGFREGYHRAMDHMTREGMDHDHDSPHF</sequence>
<feature type="chain" id="PRO_5043660943" evidence="2">
    <location>
        <begin position="27"/>
        <end position="137"/>
    </location>
</feature>
<accession>A0AAU7DPA1</accession>
<evidence type="ECO:0000313" key="3">
    <source>
        <dbReference type="EMBL" id="XBH18586.1"/>
    </source>
</evidence>
<evidence type="ECO:0000256" key="2">
    <source>
        <dbReference type="SAM" id="SignalP"/>
    </source>
</evidence>
<name>A0AAU7DPA1_9BACT</name>
<protein>
    <submittedName>
        <fullName evidence="3">Uncharacterized protein</fullName>
    </submittedName>
</protein>